<dbReference type="PANTHER" id="PTHR11142:SF5">
    <property type="entry name" value="TRNA PSEUDOURIDINE(38_39) SYNTHASE"/>
    <property type="match status" value="1"/>
</dbReference>
<dbReference type="SUPFAM" id="SSF55120">
    <property type="entry name" value="Pseudouridine synthase"/>
    <property type="match status" value="1"/>
</dbReference>
<keyword evidence="3" id="KW-0413">Isomerase</keyword>
<comment type="similarity">
    <text evidence="1">Belongs to the tRNA pseudouridine synthase TruA family.</text>
</comment>
<dbReference type="HAMAP" id="MF_00171">
    <property type="entry name" value="TruA"/>
    <property type="match status" value="1"/>
</dbReference>
<dbReference type="GO" id="GO:0009982">
    <property type="term" value="F:pseudouridine synthase activity"/>
    <property type="evidence" value="ECO:0007669"/>
    <property type="project" value="InterPro"/>
</dbReference>
<evidence type="ECO:0000256" key="4">
    <source>
        <dbReference type="SAM" id="MobiDB-lite"/>
    </source>
</evidence>
<dbReference type="InterPro" id="IPR020097">
    <property type="entry name" value="PsdUridine_synth_TruA_a/b_dom"/>
</dbReference>
<dbReference type="GO" id="GO:0003723">
    <property type="term" value="F:RNA binding"/>
    <property type="evidence" value="ECO:0007669"/>
    <property type="project" value="InterPro"/>
</dbReference>
<evidence type="ECO:0000256" key="1">
    <source>
        <dbReference type="ARBA" id="ARBA00009375"/>
    </source>
</evidence>
<dbReference type="GO" id="GO:0031119">
    <property type="term" value="P:tRNA pseudouridine synthesis"/>
    <property type="evidence" value="ECO:0007669"/>
    <property type="project" value="TreeGrafter"/>
</dbReference>
<evidence type="ECO:0000259" key="5">
    <source>
        <dbReference type="Pfam" id="PF01416"/>
    </source>
</evidence>
<dbReference type="GO" id="GO:0005737">
    <property type="term" value="C:cytoplasm"/>
    <property type="evidence" value="ECO:0007669"/>
    <property type="project" value="TreeGrafter"/>
</dbReference>
<dbReference type="Proteomes" id="UP001310890">
    <property type="component" value="Unassembled WGS sequence"/>
</dbReference>
<accession>A0AAN7TGG2</accession>
<dbReference type="Gene3D" id="3.30.70.660">
    <property type="entry name" value="Pseudouridine synthase I, catalytic domain, C-terminal subdomain"/>
    <property type="match status" value="1"/>
</dbReference>
<evidence type="ECO:0000256" key="3">
    <source>
        <dbReference type="ARBA" id="ARBA00023235"/>
    </source>
</evidence>
<gene>
    <name evidence="6" type="ORF">LTR62_001426</name>
</gene>
<dbReference type="AlphaFoldDB" id="A0AAN7TGG2"/>
<protein>
    <recommendedName>
        <fullName evidence="5">Pseudouridine synthase I TruA alpha/beta domain-containing protein</fullName>
    </recommendedName>
</protein>
<evidence type="ECO:0000256" key="2">
    <source>
        <dbReference type="ARBA" id="ARBA00022694"/>
    </source>
</evidence>
<dbReference type="GO" id="GO:0005634">
    <property type="term" value="C:nucleus"/>
    <property type="evidence" value="ECO:0007669"/>
    <property type="project" value="TreeGrafter"/>
</dbReference>
<dbReference type="InterPro" id="IPR020095">
    <property type="entry name" value="PsdUridine_synth_TruA_C"/>
</dbReference>
<name>A0AAN7TGG2_9PEZI</name>
<dbReference type="PANTHER" id="PTHR11142">
    <property type="entry name" value="PSEUDOURIDYLATE SYNTHASE"/>
    <property type="match status" value="1"/>
</dbReference>
<dbReference type="GO" id="GO:1990481">
    <property type="term" value="P:mRNA pseudouridine synthesis"/>
    <property type="evidence" value="ECO:0007669"/>
    <property type="project" value="TreeGrafter"/>
</dbReference>
<proteinExistence type="inferred from homology"/>
<feature type="region of interest" description="Disordered" evidence="4">
    <location>
        <begin position="149"/>
        <end position="178"/>
    </location>
</feature>
<evidence type="ECO:0000313" key="7">
    <source>
        <dbReference type="Proteomes" id="UP001310890"/>
    </source>
</evidence>
<dbReference type="Pfam" id="PF01416">
    <property type="entry name" value="PseudoU_synth_1"/>
    <property type="match status" value="1"/>
</dbReference>
<reference evidence="6" key="1">
    <citation type="submission" date="2023-08" db="EMBL/GenBank/DDBJ databases">
        <title>Black Yeasts Isolated from many extreme environments.</title>
        <authorList>
            <person name="Coleine C."/>
            <person name="Stajich J.E."/>
            <person name="Selbmann L."/>
        </authorList>
    </citation>
    <scope>NUCLEOTIDE SEQUENCE</scope>
    <source>
        <strain evidence="6">CCFEE 5401</strain>
    </source>
</reference>
<feature type="region of interest" description="Disordered" evidence="4">
    <location>
        <begin position="475"/>
        <end position="496"/>
    </location>
</feature>
<evidence type="ECO:0000313" key="6">
    <source>
        <dbReference type="EMBL" id="KAK5115226.1"/>
    </source>
</evidence>
<comment type="caution">
    <text evidence="6">The sequence shown here is derived from an EMBL/GenBank/DDBJ whole genome shotgun (WGS) entry which is preliminary data.</text>
</comment>
<feature type="domain" description="Pseudouridine synthase I TruA alpha/beta" evidence="5">
    <location>
        <begin position="255"/>
        <end position="388"/>
    </location>
</feature>
<dbReference type="InterPro" id="IPR020103">
    <property type="entry name" value="PsdUridine_synth_cat_dom_sf"/>
</dbReference>
<keyword evidence="2" id="KW-0819">tRNA processing</keyword>
<feature type="region of interest" description="Disordered" evidence="4">
    <location>
        <begin position="32"/>
        <end position="58"/>
    </location>
</feature>
<dbReference type="InterPro" id="IPR020094">
    <property type="entry name" value="TruA/RsuA/RluB/E/F_N"/>
</dbReference>
<dbReference type="Gene3D" id="3.30.70.580">
    <property type="entry name" value="Pseudouridine synthase I, catalytic domain, N-terminal subdomain"/>
    <property type="match status" value="1"/>
</dbReference>
<sequence>MACTPPVNYENYTHHDLLCRIIELEAKLRVLNASQPPPTTPPKYQKKPRKEPKPFDPSRYHSRFIALKFAYLGGNYNGFEHHTNNTTPLPTIEEEIWKALRKTRLIFPTFAAGRSEEEVCWDGVEYSKCGRTDRGVSAFGQVIAVRVRSSQPKGKGGEEGVGGGENESVHDGVEDAAAEPTWDSVRDEMPYIQLLNRVLPSDIRILAWCPDPPADFSARFSCKERRYRYFFTNPAYACGPNAREGRLDTDAMQVAAKKLEGLHDFRNLCKVDPSKQLASFERRVFHAGIHAVGSSVSSARSVGNGVTNGFTFHSHHLSKPDLYYFEVRGSAFLWHQVRHMVAILFLVGQGYEDPSIVDELLNIDSCPGKPVYDMADDQPLVLWDCIFPANVDASSRDHSIHDVAAASGHEDALEWVYVGDQAGGNDAAKRAVPGVDDGLYGLNGITDSVWALWRKRKMDEVLAGSLLDIVGSLGSRTSSSGGAKAVAPRPEVEEINSRSDRVFDGSDRPRTVGKYLPLMQREKLETPDVVNERYAVRKGLQPRAVGGSHEVDINE</sequence>
<dbReference type="EMBL" id="JAVRRL010000013">
    <property type="protein sequence ID" value="KAK5115226.1"/>
    <property type="molecule type" value="Genomic_DNA"/>
</dbReference>
<dbReference type="InterPro" id="IPR001406">
    <property type="entry name" value="PsdUridine_synth_TruA"/>
</dbReference>
<organism evidence="6 7">
    <name type="scientific">Meristemomyces frigidus</name>
    <dbReference type="NCBI Taxonomy" id="1508187"/>
    <lineage>
        <taxon>Eukaryota</taxon>
        <taxon>Fungi</taxon>
        <taxon>Dikarya</taxon>
        <taxon>Ascomycota</taxon>
        <taxon>Pezizomycotina</taxon>
        <taxon>Dothideomycetes</taxon>
        <taxon>Dothideomycetidae</taxon>
        <taxon>Mycosphaerellales</taxon>
        <taxon>Teratosphaeriaceae</taxon>
        <taxon>Meristemomyces</taxon>
    </lineage>
</organism>